<dbReference type="AlphaFoldDB" id="A0A2G8RVD8"/>
<feature type="signal peptide" evidence="3">
    <location>
        <begin position="1"/>
        <end position="24"/>
    </location>
</feature>
<sequence>MFSSHLTTLLPLALWLGRFAAVRCGTLPTVQLDQATVYGIINGSVTSFFNIPFAEPPIGDLRLRLPKPIDNYNGTINATQVGAQCIQQIPPLREDMPAEMLQDVIAPFKEPVRNAVLAGRIAHVPFITGDSLDEGTIFASGAFNITTDAEFLDYMRSLYFPGASGAEVAPLLDLYPDDPAQGSPFGTGDENQLAPMFKRVAAFEGDFLFQSQRRSLLTLRSSKQHAWSYLVDRNPFPGVGIPHGNDILALSRGEDFLDYIIQFVATLDPDGGSNRTRYDPASRRVLSVLDGEEPLAIEQDDAREAAMEAVVALSFKYPL</sequence>
<accession>A0A2G8RVD8</accession>
<dbReference type="GO" id="GO:0052689">
    <property type="term" value="F:carboxylic ester hydrolase activity"/>
    <property type="evidence" value="ECO:0007669"/>
    <property type="project" value="TreeGrafter"/>
</dbReference>
<gene>
    <name evidence="5" type="ORF">GSI_13375</name>
</gene>
<keyword evidence="6" id="KW-1185">Reference proteome</keyword>
<dbReference type="PANTHER" id="PTHR43918:SF4">
    <property type="entry name" value="CARBOXYLIC ESTER HYDROLASE"/>
    <property type="match status" value="1"/>
</dbReference>
<dbReference type="InterPro" id="IPR029058">
    <property type="entry name" value="AB_hydrolase_fold"/>
</dbReference>
<dbReference type="Proteomes" id="UP000230002">
    <property type="component" value="Unassembled WGS sequence"/>
</dbReference>
<dbReference type="OrthoDB" id="408631at2759"/>
<protein>
    <recommendedName>
        <fullName evidence="4">Carboxylesterase type B domain-containing protein</fullName>
    </recommendedName>
</protein>
<evidence type="ECO:0000313" key="6">
    <source>
        <dbReference type="Proteomes" id="UP000230002"/>
    </source>
</evidence>
<organism evidence="5 6">
    <name type="scientific">Ganoderma sinense ZZ0214-1</name>
    <dbReference type="NCBI Taxonomy" id="1077348"/>
    <lineage>
        <taxon>Eukaryota</taxon>
        <taxon>Fungi</taxon>
        <taxon>Dikarya</taxon>
        <taxon>Basidiomycota</taxon>
        <taxon>Agaricomycotina</taxon>
        <taxon>Agaricomycetes</taxon>
        <taxon>Polyporales</taxon>
        <taxon>Polyporaceae</taxon>
        <taxon>Ganoderma</taxon>
    </lineage>
</organism>
<name>A0A2G8RVD8_9APHY</name>
<feature type="domain" description="Carboxylesterase type B" evidence="4">
    <location>
        <begin position="28"/>
        <end position="95"/>
    </location>
</feature>
<evidence type="ECO:0000313" key="5">
    <source>
        <dbReference type="EMBL" id="PIL25485.1"/>
    </source>
</evidence>
<dbReference type="STRING" id="1077348.A0A2G8RVD8"/>
<dbReference type="InterPro" id="IPR050654">
    <property type="entry name" value="AChE-related_enzymes"/>
</dbReference>
<feature type="chain" id="PRO_5013876652" description="Carboxylesterase type B domain-containing protein" evidence="3">
    <location>
        <begin position="25"/>
        <end position="319"/>
    </location>
</feature>
<dbReference type="Pfam" id="PF00135">
    <property type="entry name" value="COesterase"/>
    <property type="match status" value="1"/>
</dbReference>
<keyword evidence="2" id="KW-0378">Hydrolase</keyword>
<dbReference type="Gene3D" id="3.40.50.1820">
    <property type="entry name" value="alpha/beta hydrolase"/>
    <property type="match status" value="2"/>
</dbReference>
<evidence type="ECO:0000259" key="4">
    <source>
        <dbReference type="Pfam" id="PF00135"/>
    </source>
</evidence>
<proteinExistence type="inferred from homology"/>
<comment type="similarity">
    <text evidence="1">Belongs to the type-B carboxylesterase/lipase family.</text>
</comment>
<evidence type="ECO:0000256" key="2">
    <source>
        <dbReference type="ARBA" id="ARBA00022801"/>
    </source>
</evidence>
<dbReference type="PANTHER" id="PTHR43918">
    <property type="entry name" value="ACETYLCHOLINESTERASE"/>
    <property type="match status" value="1"/>
</dbReference>
<dbReference type="EMBL" id="AYKW01000056">
    <property type="protein sequence ID" value="PIL25485.1"/>
    <property type="molecule type" value="Genomic_DNA"/>
</dbReference>
<comment type="caution">
    <text evidence="5">The sequence shown here is derived from an EMBL/GenBank/DDBJ whole genome shotgun (WGS) entry which is preliminary data.</text>
</comment>
<dbReference type="InterPro" id="IPR002018">
    <property type="entry name" value="CarbesteraseB"/>
</dbReference>
<reference evidence="5 6" key="1">
    <citation type="journal article" date="2015" name="Sci. Rep.">
        <title>Chromosome-level genome map provides insights into diverse defense mechanisms in the medicinal fungus Ganoderma sinense.</title>
        <authorList>
            <person name="Zhu Y."/>
            <person name="Xu J."/>
            <person name="Sun C."/>
            <person name="Zhou S."/>
            <person name="Xu H."/>
            <person name="Nelson D.R."/>
            <person name="Qian J."/>
            <person name="Song J."/>
            <person name="Luo H."/>
            <person name="Xiang L."/>
            <person name="Li Y."/>
            <person name="Xu Z."/>
            <person name="Ji A."/>
            <person name="Wang L."/>
            <person name="Lu S."/>
            <person name="Hayward A."/>
            <person name="Sun W."/>
            <person name="Li X."/>
            <person name="Schwartz D.C."/>
            <person name="Wang Y."/>
            <person name="Chen S."/>
        </authorList>
    </citation>
    <scope>NUCLEOTIDE SEQUENCE [LARGE SCALE GENOMIC DNA]</scope>
    <source>
        <strain evidence="5 6">ZZ0214-1</strain>
    </source>
</reference>
<evidence type="ECO:0000256" key="1">
    <source>
        <dbReference type="ARBA" id="ARBA00005964"/>
    </source>
</evidence>
<dbReference type="SUPFAM" id="SSF53474">
    <property type="entry name" value="alpha/beta-Hydrolases"/>
    <property type="match status" value="2"/>
</dbReference>
<keyword evidence="3" id="KW-0732">Signal</keyword>
<evidence type="ECO:0000256" key="3">
    <source>
        <dbReference type="SAM" id="SignalP"/>
    </source>
</evidence>